<protein>
    <submittedName>
        <fullName evidence="3">Glutamate synthase [NADPH] large chain</fullName>
    </submittedName>
</protein>
<dbReference type="Proteomes" id="UP000009026">
    <property type="component" value="Chromosome"/>
</dbReference>
<dbReference type="EMBL" id="CP012109">
    <property type="protein sequence ID" value="AKQ69605.1"/>
    <property type="molecule type" value="Genomic_DNA"/>
</dbReference>
<evidence type="ECO:0000313" key="4">
    <source>
        <dbReference type="Proteomes" id="UP000009026"/>
    </source>
</evidence>
<keyword evidence="1" id="KW-0812">Transmembrane</keyword>
<dbReference type="OrthoDB" id="5523461at2"/>
<dbReference type="GO" id="GO:0008270">
    <property type="term" value="F:zinc ion binding"/>
    <property type="evidence" value="ECO:0007669"/>
    <property type="project" value="InterPro"/>
</dbReference>
<dbReference type="PATRIC" id="fig|1297742.4.peg.6606"/>
<proteinExistence type="predicted"/>
<feature type="transmembrane region" description="Helical" evidence="1">
    <location>
        <begin position="117"/>
        <end position="138"/>
    </location>
</feature>
<dbReference type="Pfam" id="PF00643">
    <property type="entry name" value="zf-B_box"/>
    <property type="match status" value="1"/>
</dbReference>
<evidence type="ECO:0000256" key="1">
    <source>
        <dbReference type="SAM" id="Phobius"/>
    </source>
</evidence>
<dbReference type="RefSeq" id="WP_002636165.1">
    <property type="nucleotide sequence ID" value="NZ_CP012109.1"/>
</dbReference>
<name>A0A0H4X7Q4_9BACT</name>
<dbReference type="AlphaFoldDB" id="A0A0H4X7Q4"/>
<keyword evidence="4" id="KW-1185">Reference proteome</keyword>
<gene>
    <name evidence="3" type="ORF">A176_006517</name>
</gene>
<accession>A0A0H4X7Q4</accession>
<keyword evidence="1" id="KW-0472">Membrane</keyword>
<dbReference type="InterPro" id="IPR000315">
    <property type="entry name" value="Znf_B-box"/>
</dbReference>
<sequence length="143" mass="14952">MTPTGAVCGNHPDVPAVATCMRCGTFLCGDCTELVGQSPYCACAPCVAIMRKEARPSRVVQVALALNVVGLVCLPCSLTLPLPTLVAGLAGVVLGLRELHRIARGEGAERGRNQARVTTALGWVNLGLAACWMTVLLFGDFQT</sequence>
<reference evidence="3 4" key="1">
    <citation type="journal article" date="2016" name="PLoS ONE">
        <title>Complete Genome Sequence and Comparative Genomics of a Novel Myxobacterium Myxococcus hansupus.</title>
        <authorList>
            <person name="Sharma G."/>
            <person name="Narwani T."/>
            <person name="Subramanian S."/>
        </authorList>
    </citation>
    <scope>NUCLEOTIDE SEQUENCE [LARGE SCALE GENOMIC DNA]</scope>
    <source>
        <strain evidence="4">mixupus</strain>
    </source>
</reference>
<evidence type="ECO:0000259" key="2">
    <source>
        <dbReference type="Pfam" id="PF00643"/>
    </source>
</evidence>
<feature type="transmembrane region" description="Helical" evidence="1">
    <location>
        <begin position="68"/>
        <end position="96"/>
    </location>
</feature>
<evidence type="ECO:0000313" key="3">
    <source>
        <dbReference type="EMBL" id="AKQ69605.1"/>
    </source>
</evidence>
<organism evidence="3 4">
    <name type="scientific">Pseudomyxococcus hansupus</name>
    <dbReference type="NCBI Taxonomy" id="1297742"/>
    <lineage>
        <taxon>Bacteria</taxon>
        <taxon>Pseudomonadati</taxon>
        <taxon>Myxococcota</taxon>
        <taxon>Myxococcia</taxon>
        <taxon>Myxococcales</taxon>
        <taxon>Cystobacterineae</taxon>
        <taxon>Myxococcaceae</taxon>
        <taxon>Pseudomyxococcus</taxon>
    </lineage>
</organism>
<keyword evidence="1" id="KW-1133">Transmembrane helix</keyword>
<dbReference type="KEGG" id="mym:A176_006517"/>
<feature type="domain" description="B box-type" evidence="2">
    <location>
        <begin position="6"/>
        <end position="32"/>
    </location>
</feature>
<dbReference type="STRING" id="1297742.A176_006517"/>